<dbReference type="AlphaFoldDB" id="A0A2T0KH13"/>
<reference evidence="1 2" key="1">
    <citation type="submission" date="2018-03" db="EMBL/GenBank/DDBJ databases">
        <title>Genomic Encyclopedia of Archaeal and Bacterial Type Strains, Phase II (KMG-II): from individual species to whole genera.</title>
        <authorList>
            <person name="Goeker M."/>
        </authorList>
    </citation>
    <scope>NUCLEOTIDE SEQUENCE [LARGE SCALE GENOMIC DNA]</scope>
    <source>
        <strain evidence="1 2">DSM 43146</strain>
    </source>
</reference>
<comment type="caution">
    <text evidence="1">The sequence shown here is derived from an EMBL/GenBank/DDBJ whole genome shotgun (WGS) entry which is preliminary data.</text>
</comment>
<gene>
    <name evidence="1" type="ORF">CLV67_104254</name>
</gene>
<dbReference type="EMBL" id="PVMZ01000004">
    <property type="protein sequence ID" value="PRX22726.1"/>
    <property type="molecule type" value="Genomic_DNA"/>
</dbReference>
<dbReference type="Proteomes" id="UP000239415">
    <property type="component" value="Unassembled WGS sequence"/>
</dbReference>
<organism evidence="1 2">
    <name type="scientific">Actinoplanes italicus</name>
    <dbReference type="NCBI Taxonomy" id="113567"/>
    <lineage>
        <taxon>Bacteria</taxon>
        <taxon>Bacillati</taxon>
        <taxon>Actinomycetota</taxon>
        <taxon>Actinomycetes</taxon>
        <taxon>Micromonosporales</taxon>
        <taxon>Micromonosporaceae</taxon>
        <taxon>Actinoplanes</taxon>
    </lineage>
</organism>
<sequence>MGGNGAVAMFVGLVDHSVERIREIAADPRRFDRQEVARIADVWDNNTSHFFAVLQARPWRRDLLARRALRWMAAFGSQRRAWMIRQGGEPMLRLLGPARPEELFYRDYQGHVRASPLPLELSGLAVDYDLPRATATLVRVERAGAGFDGIVMLRVPRRYADGDCTVQLRLSGVRQARVDSGDVTGADVGAGPAGIEVRVGSAGTLVAGSVEVWPYDDGLWHLSRTGRAADAITAPWVKARRRLPVPGPAGAPKAAAFAFHQSMIQIRRVRSETAVARVRILERCAVLADAGTRAVAAARTRTFADLGEQWSSELPDLDGPADRIPAGAVLSLAACSPDSTTVNVAEPVEGRWRLGAARLPGPGRIVLADDRLSLDGEGDSESP</sequence>
<proteinExistence type="predicted"/>
<dbReference type="OrthoDB" id="3276907at2"/>
<evidence type="ECO:0000313" key="1">
    <source>
        <dbReference type="EMBL" id="PRX22726.1"/>
    </source>
</evidence>
<evidence type="ECO:0000313" key="2">
    <source>
        <dbReference type="Proteomes" id="UP000239415"/>
    </source>
</evidence>
<accession>A0A2T0KH13</accession>
<name>A0A2T0KH13_9ACTN</name>
<protein>
    <submittedName>
        <fullName evidence="1">Uncharacterized protein</fullName>
    </submittedName>
</protein>
<keyword evidence="2" id="KW-1185">Reference proteome</keyword>
<dbReference type="RefSeq" id="WP_106317620.1">
    <property type="nucleotide sequence ID" value="NZ_BOMO01000020.1"/>
</dbReference>